<dbReference type="EMBL" id="JAUSVB010000002">
    <property type="protein sequence ID" value="MDQ0373392.1"/>
    <property type="molecule type" value="Genomic_DNA"/>
</dbReference>
<sequence>MTTEITSLRLEYGSATPFVGVERPRISWKTATDVPDWEQASAELSWTTDGVESFATVAGRESVLVAWPFAALSPRRSGVLRVRTTGTDGARSVWSDPVAVTGGMLAPGEWRAAFIGLAAPERPAHPLLVRREFEVDGDVRAATLYATAEGVYQLEVNGRGVDDQVLKPGWTSYQYRLIHETTDVTRHVRRGRNALGAAVAGGWFTERYGFQGNARTFYGEQPAVAAQLVVEYVDGRVQTVVTGPDWSATGDGEIVTSGIYVGEHVDARRREAGWSAPGFDDSAWQPVSVHEGSVEPEARSGPVARRIEELAVREVLTSPSGATLLDFGQNVVGRLRITVSGEAGQEIVLRHAEVLEFGELGTRPLRLADATDRYVLAGAGVETWEPAFTFHGFRYVQVDGWPGELDPADIVAVVVHSDMERTGWFRSSDPLLDRFHENVVWGMRGNFLYLPTDCPQRDERLGWTGDIQVFAPAATYLFDAGGLLASWLRDLLLEQRGGAGVPFVVPDVLGSAAMPAAAWGDAATVVPSVLYERYADRGVLEAQLDSMRGWVDQVLEIAGGRHLWEGRFQFGDWLDPDAPSDRPAHAKTDADIVASAYLYRSTRLLAEAAGVLGRHELADRYAAEAEVVRRAWLDEYVTPAGRIVSDAQTAYALAIMFDLETDPIRLEMMGDRLAGLVRRDGYRIGTGFVGTPLVTDALTRTRHDDAASRLLLQTENPSWLYPVTMGATTVWERWDSMLEDGTINPGEMTSFNHYALGAIADWLHRRVAGLAPAEPGYRRIRVAPVPLRGLDHAETEHETPFGRARVAWSADAGQITVSATVPPNTRAEVLLPGRSETFEVGSGQHRWTLDDSRDDHRTVELGLHSSLAAIVEDREAYETVVAVLDAADPEWSRTFRRHTQWVEERRLSEAFLLGAPNLESRVESALDELNGRRRR</sequence>
<protein>
    <recommendedName>
        <fullName evidence="2">alpha-L-rhamnosidase</fullName>
        <ecNumber evidence="2">3.2.1.40</ecNumber>
    </recommendedName>
</protein>
<dbReference type="SUPFAM" id="SSF48208">
    <property type="entry name" value="Six-hairpin glycosidases"/>
    <property type="match status" value="1"/>
</dbReference>
<dbReference type="EC" id="3.2.1.40" evidence="2"/>
<feature type="domain" description="Bacterial alpha-L-rhamnosidase N-terminal" evidence="5">
    <location>
        <begin position="138"/>
        <end position="294"/>
    </location>
</feature>
<dbReference type="PIRSF" id="PIRSF010631">
    <property type="entry name" value="A-rhamnsds"/>
    <property type="match status" value="1"/>
</dbReference>
<proteinExistence type="predicted"/>
<evidence type="ECO:0000313" key="8">
    <source>
        <dbReference type="EMBL" id="MDQ0373392.1"/>
    </source>
</evidence>
<dbReference type="Pfam" id="PF17389">
    <property type="entry name" value="Bac_rhamnosid6H"/>
    <property type="match status" value="1"/>
</dbReference>
<dbReference type="Gene3D" id="2.60.420.10">
    <property type="entry name" value="Maltose phosphorylase, domain 3"/>
    <property type="match status" value="1"/>
</dbReference>
<dbReference type="RefSeq" id="WP_307491409.1">
    <property type="nucleotide sequence ID" value="NZ_JAUSVB010000002.1"/>
</dbReference>
<keyword evidence="9" id="KW-1185">Reference proteome</keyword>
<evidence type="ECO:0000256" key="1">
    <source>
        <dbReference type="ARBA" id="ARBA00001445"/>
    </source>
</evidence>
<evidence type="ECO:0000256" key="2">
    <source>
        <dbReference type="ARBA" id="ARBA00012652"/>
    </source>
</evidence>
<evidence type="ECO:0000259" key="7">
    <source>
        <dbReference type="Pfam" id="PF17390"/>
    </source>
</evidence>
<dbReference type="Gene3D" id="2.60.120.260">
    <property type="entry name" value="Galactose-binding domain-like"/>
    <property type="match status" value="2"/>
</dbReference>
<dbReference type="InterPro" id="IPR013783">
    <property type="entry name" value="Ig-like_fold"/>
</dbReference>
<evidence type="ECO:0000259" key="5">
    <source>
        <dbReference type="Pfam" id="PF08531"/>
    </source>
</evidence>
<feature type="domain" description="Alpha-L-rhamnosidase six-hairpin glycosidase" evidence="6">
    <location>
        <begin position="420"/>
        <end position="767"/>
    </location>
</feature>
<dbReference type="InterPro" id="IPR035396">
    <property type="entry name" value="Bac_rhamnosid6H"/>
</dbReference>
<dbReference type="InterPro" id="IPR012341">
    <property type="entry name" value="6hp_glycosidase-like_sf"/>
</dbReference>
<dbReference type="InterPro" id="IPR016007">
    <property type="entry name" value="Alpha_rhamnosid"/>
</dbReference>
<dbReference type="PANTHER" id="PTHR33307:SF6">
    <property type="entry name" value="ALPHA-RHAMNOSIDASE (EUROFUNG)-RELATED"/>
    <property type="match status" value="1"/>
</dbReference>
<dbReference type="InterPro" id="IPR035398">
    <property type="entry name" value="Bac_rhamnosid_C"/>
</dbReference>
<dbReference type="Pfam" id="PF05592">
    <property type="entry name" value="Bac_rhamnosid"/>
    <property type="match status" value="1"/>
</dbReference>
<dbReference type="InterPro" id="IPR008928">
    <property type="entry name" value="6-hairpin_glycosidase_sf"/>
</dbReference>
<keyword evidence="8" id="KW-0326">Glycosidase</keyword>
<accession>A0ABU0EDQ5</accession>
<dbReference type="Gene3D" id="1.50.10.10">
    <property type="match status" value="1"/>
</dbReference>
<keyword evidence="3 8" id="KW-0378">Hydrolase</keyword>
<evidence type="ECO:0000259" key="6">
    <source>
        <dbReference type="Pfam" id="PF17389"/>
    </source>
</evidence>
<dbReference type="InterPro" id="IPR008902">
    <property type="entry name" value="Rhamnosid_concanavalin"/>
</dbReference>
<evidence type="ECO:0000313" key="9">
    <source>
        <dbReference type="Proteomes" id="UP001239626"/>
    </source>
</evidence>
<dbReference type="Pfam" id="PF17390">
    <property type="entry name" value="Bac_rhamnosid_C"/>
    <property type="match status" value="1"/>
</dbReference>
<dbReference type="Proteomes" id="UP001239626">
    <property type="component" value="Unassembled WGS sequence"/>
</dbReference>
<dbReference type="Pfam" id="PF08531">
    <property type="entry name" value="Bac_rhamnosid_N"/>
    <property type="match status" value="1"/>
</dbReference>
<comment type="catalytic activity">
    <reaction evidence="1">
        <text>Hydrolysis of terminal non-reducing alpha-L-rhamnose residues in alpha-L-rhamnosides.</text>
        <dbReference type="EC" id="3.2.1.40"/>
    </reaction>
</comment>
<evidence type="ECO:0000256" key="3">
    <source>
        <dbReference type="ARBA" id="ARBA00022801"/>
    </source>
</evidence>
<dbReference type="PANTHER" id="PTHR33307">
    <property type="entry name" value="ALPHA-RHAMNOSIDASE (EUROFUNG)"/>
    <property type="match status" value="1"/>
</dbReference>
<name>A0ABU0EDQ5_9CELL</name>
<dbReference type="Gene3D" id="2.60.40.10">
    <property type="entry name" value="Immunoglobulins"/>
    <property type="match status" value="1"/>
</dbReference>
<organism evidence="8 9">
    <name type="scientific">Cellulomonas humilata</name>
    <dbReference type="NCBI Taxonomy" id="144055"/>
    <lineage>
        <taxon>Bacteria</taxon>
        <taxon>Bacillati</taxon>
        <taxon>Actinomycetota</taxon>
        <taxon>Actinomycetes</taxon>
        <taxon>Micrococcales</taxon>
        <taxon>Cellulomonadaceae</taxon>
        <taxon>Cellulomonas</taxon>
    </lineage>
</organism>
<feature type="domain" description="Alpha-L-rhamnosidase concanavalin-like" evidence="4">
    <location>
        <begin position="318"/>
        <end position="416"/>
    </location>
</feature>
<dbReference type="Pfam" id="PF25788">
    <property type="entry name" value="Ig_Rha78A_N"/>
    <property type="match status" value="1"/>
</dbReference>
<reference evidence="8 9" key="1">
    <citation type="submission" date="2023-07" db="EMBL/GenBank/DDBJ databases">
        <title>Sorghum-associated microbial communities from plants grown in Nebraska, USA.</title>
        <authorList>
            <person name="Schachtman D."/>
        </authorList>
    </citation>
    <scope>NUCLEOTIDE SEQUENCE [LARGE SCALE GENOMIC DNA]</scope>
    <source>
        <strain evidence="8 9">BE332</strain>
    </source>
</reference>
<comment type="caution">
    <text evidence="8">The sequence shown here is derived from an EMBL/GenBank/DDBJ whole genome shotgun (WGS) entry which is preliminary data.</text>
</comment>
<gene>
    <name evidence="8" type="ORF">J2X26_001703</name>
</gene>
<feature type="domain" description="Alpha-L-rhamnosidase C-terminal" evidence="7">
    <location>
        <begin position="769"/>
        <end position="844"/>
    </location>
</feature>
<evidence type="ECO:0000259" key="4">
    <source>
        <dbReference type="Pfam" id="PF05592"/>
    </source>
</evidence>
<dbReference type="InterPro" id="IPR013737">
    <property type="entry name" value="Bac_rhamnosid_N"/>
</dbReference>
<dbReference type="GO" id="GO:0030596">
    <property type="term" value="F:alpha-L-rhamnosidase activity"/>
    <property type="evidence" value="ECO:0007669"/>
    <property type="project" value="UniProtKB-EC"/>
</dbReference>